<dbReference type="CDD" id="cd01127">
    <property type="entry name" value="TrwB_TraG_TraD_VirD4"/>
    <property type="match status" value="1"/>
</dbReference>
<dbReference type="SUPFAM" id="SSF52540">
    <property type="entry name" value="P-loop containing nucleoside triphosphate hydrolases"/>
    <property type="match status" value="1"/>
</dbReference>
<name>A6NZZ3_9FIRM</name>
<evidence type="ECO:0000256" key="4">
    <source>
        <dbReference type="ARBA" id="ARBA00022692"/>
    </source>
</evidence>
<dbReference type="NCBIfam" id="NF045973">
    <property type="entry name" value="conju_CD1115"/>
    <property type="match status" value="1"/>
</dbReference>
<dbReference type="InterPro" id="IPR027417">
    <property type="entry name" value="P-loop_NTPase"/>
</dbReference>
<protein>
    <recommendedName>
        <fullName evidence="9">TraG family protein</fullName>
    </recommendedName>
</protein>
<keyword evidence="6" id="KW-0472">Membrane</keyword>
<evidence type="ECO:0000256" key="3">
    <source>
        <dbReference type="ARBA" id="ARBA00022475"/>
    </source>
</evidence>
<comment type="similarity">
    <text evidence="2">Belongs to the VirD4/TraG family.</text>
</comment>
<dbReference type="PANTHER" id="PTHR37937">
    <property type="entry name" value="CONJUGATIVE TRANSFER: DNA TRANSPORT"/>
    <property type="match status" value="1"/>
</dbReference>
<reference evidence="7 8" key="2">
    <citation type="submission" date="2007-06" db="EMBL/GenBank/DDBJ databases">
        <title>Draft genome sequence of Pseudoflavonifractor capillosus ATCC 29799.</title>
        <authorList>
            <person name="Sudarsanam P."/>
            <person name="Ley R."/>
            <person name="Guruge J."/>
            <person name="Turnbaugh P.J."/>
            <person name="Mahowald M."/>
            <person name="Liep D."/>
            <person name="Gordon J."/>
        </authorList>
    </citation>
    <scope>NUCLEOTIDE SEQUENCE [LARGE SCALE GENOMIC DNA]</scope>
    <source>
        <strain evidence="7 8">ATCC 29799</strain>
    </source>
</reference>
<keyword evidence="4" id="KW-0812">Transmembrane</keyword>
<evidence type="ECO:0000313" key="8">
    <source>
        <dbReference type="Proteomes" id="UP000003639"/>
    </source>
</evidence>
<evidence type="ECO:0000313" key="7">
    <source>
        <dbReference type="EMBL" id="EDM98362.1"/>
    </source>
</evidence>
<evidence type="ECO:0000256" key="5">
    <source>
        <dbReference type="ARBA" id="ARBA00022989"/>
    </source>
</evidence>
<comment type="caution">
    <text evidence="7">The sequence shown here is derived from an EMBL/GenBank/DDBJ whole genome shotgun (WGS) entry which is preliminary data.</text>
</comment>
<dbReference type="PANTHER" id="PTHR37937:SF1">
    <property type="entry name" value="CONJUGATIVE TRANSFER: DNA TRANSPORT"/>
    <property type="match status" value="1"/>
</dbReference>
<dbReference type="GO" id="GO:0005886">
    <property type="term" value="C:plasma membrane"/>
    <property type="evidence" value="ECO:0007669"/>
    <property type="project" value="UniProtKB-SubCell"/>
</dbReference>
<dbReference type="Gene3D" id="3.40.50.300">
    <property type="entry name" value="P-loop containing nucleotide triphosphate hydrolases"/>
    <property type="match status" value="1"/>
</dbReference>
<keyword evidence="8" id="KW-1185">Reference proteome</keyword>
<evidence type="ECO:0000256" key="2">
    <source>
        <dbReference type="ARBA" id="ARBA00008806"/>
    </source>
</evidence>
<dbReference type="EMBL" id="AAXG02000036">
    <property type="protein sequence ID" value="EDM98362.1"/>
    <property type="molecule type" value="Genomic_DNA"/>
</dbReference>
<dbReference type="InterPro" id="IPR003688">
    <property type="entry name" value="TraG/VirD4"/>
</dbReference>
<proteinExistence type="inferred from homology"/>
<reference evidence="7 8" key="1">
    <citation type="submission" date="2007-04" db="EMBL/GenBank/DDBJ databases">
        <authorList>
            <person name="Fulton L."/>
            <person name="Clifton S."/>
            <person name="Fulton B."/>
            <person name="Xu J."/>
            <person name="Minx P."/>
            <person name="Pepin K.H."/>
            <person name="Johnson M."/>
            <person name="Thiruvilangam P."/>
            <person name="Bhonagiri V."/>
            <person name="Nash W.E."/>
            <person name="Mardis E.R."/>
            <person name="Wilson R.K."/>
        </authorList>
    </citation>
    <scope>NUCLEOTIDE SEQUENCE [LARGE SCALE GENOMIC DNA]</scope>
    <source>
        <strain evidence="7 8">ATCC 29799</strain>
    </source>
</reference>
<gene>
    <name evidence="7" type="ORF">BACCAP_03798</name>
</gene>
<sequence>MLFQEAPEYEQNFSMVMRVLEYAEVREEDDEYLSPLDLLFQAMERENPESVALRQYKVFKQSAGKTAKSILVSAAVRLAPFNLPQIRAITDHDDMDLYTLGEKKCALYAVIPDNDNTFNFLVSLLYSQAFQTLYYSADQIHHGALPRHVHFVLDEFAAMPLPGYTRELATMRSRNISSSTIIQNMAQIKELYKDSWETIPGNSDTILYLGGNEQSTHKYISEALGKATIDTKTHGQTKGKSGSYSTNFQMSGRELLTPDEVRALDNRYCILFIRGAKPVMDLKYELTEHPAIRYTADGGGAPYIHHGHNTTPAIPGTPFFQVISADETNKEKETAA</sequence>
<dbReference type="Pfam" id="PF02534">
    <property type="entry name" value="T4SS-DNA_transf"/>
    <property type="match status" value="1"/>
</dbReference>
<keyword evidence="3" id="KW-1003">Cell membrane</keyword>
<accession>A6NZZ3</accession>
<dbReference type="AlphaFoldDB" id="A6NZZ3"/>
<dbReference type="InterPro" id="IPR051539">
    <property type="entry name" value="T4SS-coupling_protein"/>
</dbReference>
<evidence type="ECO:0008006" key="9">
    <source>
        <dbReference type="Google" id="ProtNLM"/>
    </source>
</evidence>
<evidence type="ECO:0000256" key="6">
    <source>
        <dbReference type="ARBA" id="ARBA00023136"/>
    </source>
</evidence>
<dbReference type="Proteomes" id="UP000003639">
    <property type="component" value="Unassembled WGS sequence"/>
</dbReference>
<comment type="subcellular location">
    <subcellularLocation>
        <location evidence="1">Cell membrane</location>
        <topology evidence="1">Multi-pass membrane protein</topology>
    </subcellularLocation>
</comment>
<evidence type="ECO:0000256" key="1">
    <source>
        <dbReference type="ARBA" id="ARBA00004651"/>
    </source>
</evidence>
<dbReference type="eggNOG" id="COG3505">
    <property type="taxonomic scope" value="Bacteria"/>
</dbReference>
<dbReference type="STRING" id="411467.BACCAP_03798"/>
<keyword evidence="5" id="KW-1133">Transmembrane helix</keyword>
<organism evidence="7 8">
    <name type="scientific">Pseudoflavonifractor capillosus ATCC 29799</name>
    <dbReference type="NCBI Taxonomy" id="411467"/>
    <lineage>
        <taxon>Bacteria</taxon>
        <taxon>Bacillati</taxon>
        <taxon>Bacillota</taxon>
        <taxon>Clostridia</taxon>
        <taxon>Eubacteriales</taxon>
        <taxon>Oscillospiraceae</taxon>
        <taxon>Pseudoflavonifractor</taxon>
    </lineage>
</organism>